<organism evidence="2 3">
    <name type="scientific">Lysinibacillus louembei</name>
    <dbReference type="NCBI Taxonomy" id="1470088"/>
    <lineage>
        <taxon>Bacteria</taxon>
        <taxon>Bacillati</taxon>
        <taxon>Bacillota</taxon>
        <taxon>Bacilli</taxon>
        <taxon>Bacillales</taxon>
        <taxon>Bacillaceae</taxon>
        <taxon>Lysinibacillus</taxon>
    </lineage>
</organism>
<proteinExistence type="predicted"/>
<protein>
    <submittedName>
        <fullName evidence="2">Uncharacterized protein</fullName>
    </submittedName>
</protein>
<dbReference type="Gene3D" id="1.20.5.320">
    <property type="entry name" value="6-Phosphogluconate Dehydrogenase, domain 3"/>
    <property type="match status" value="1"/>
</dbReference>
<sequence length="135" mass="15745">MTDRELLELLVHKVTGMEGSIQDLKTEMQEVKADVQSLKTEMQEVKADVQSLKIEMQEVKADVQNLKAEQQKTNARLDGIEAKLHIVYEQTGRLTEYHAETMMRFEQVATKDDLEYFAQKIAEHDRDIFYLKKRA</sequence>
<dbReference type="EMBL" id="CP137624">
    <property type="protein sequence ID" value="WPK11126.1"/>
    <property type="molecule type" value="Genomic_DNA"/>
</dbReference>
<evidence type="ECO:0000313" key="2">
    <source>
        <dbReference type="EMBL" id="WPK11126.1"/>
    </source>
</evidence>
<evidence type="ECO:0000256" key="1">
    <source>
        <dbReference type="SAM" id="Coils"/>
    </source>
</evidence>
<evidence type="ECO:0000313" key="3">
    <source>
        <dbReference type="Proteomes" id="UP001322664"/>
    </source>
</evidence>
<reference evidence="2 3" key="1">
    <citation type="submission" date="2023-09" db="EMBL/GenBank/DDBJ databases">
        <authorList>
            <person name="Page C.A."/>
            <person name="Perez-Diaz I.M."/>
        </authorList>
    </citation>
    <scope>NUCLEOTIDE SEQUENCE [LARGE SCALE GENOMIC DNA]</scope>
    <source>
        <strain evidence="2 3">Ll15</strain>
    </source>
</reference>
<name>A0ABZ0RV93_9BACI</name>
<feature type="coiled-coil region" evidence="1">
    <location>
        <begin position="14"/>
        <end position="83"/>
    </location>
</feature>
<dbReference type="SUPFAM" id="SSF58042">
    <property type="entry name" value="Outer membrane lipoprotein"/>
    <property type="match status" value="1"/>
</dbReference>
<dbReference type="Gene3D" id="1.20.5.190">
    <property type="match status" value="1"/>
</dbReference>
<accession>A0ABZ0RV93</accession>
<dbReference type="RefSeq" id="WP_319836216.1">
    <property type="nucleotide sequence ID" value="NZ_CP137624.1"/>
</dbReference>
<gene>
    <name evidence="2" type="ORF">R6U77_14695</name>
</gene>
<dbReference type="Proteomes" id="UP001322664">
    <property type="component" value="Chromosome"/>
</dbReference>
<keyword evidence="1" id="KW-0175">Coiled coil</keyword>
<keyword evidence="3" id="KW-1185">Reference proteome</keyword>